<keyword evidence="3" id="KW-0808">Transferase</keyword>
<organism evidence="3">
    <name type="scientific">Columba livia</name>
    <name type="common">Rock dove</name>
    <dbReference type="NCBI Taxonomy" id="8932"/>
    <lineage>
        <taxon>Eukaryota</taxon>
        <taxon>Metazoa</taxon>
        <taxon>Chordata</taxon>
        <taxon>Craniata</taxon>
        <taxon>Vertebrata</taxon>
        <taxon>Euteleostomi</taxon>
        <taxon>Archelosauria</taxon>
        <taxon>Archosauria</taxon>
        <taxon>Dinosauria</taxon>
        <taxon>Saurischia</taxon>
        <taxon>Theropoda</taxon>
        <taxon>Coelurosauria</taxon>
        <taxon>Aves</taxon>
        <taxon>Neognathae</taxon>
        <taxon>Neoaves</taxon>
        <taxon>Columbimorphae</taxon>
        <taxon>Columbiformes</taxon>
        <taxon>Columbidae</taxon>
        <taxon>Columba</taxon>
    </lineage>
</organism>
<dbReference type="InterPro" id="IPR002654">
    <property type="entry name" value="Glyco_trans_25"/>
</dbReference>
<name>R7VN67_COLLI</name>
<evidence type="ECO:0000259" key="2">
    <source>
        <dbReference type="Pfam" id="PF01755"/>
    </source>
</evidence>
<accession>R7VN67</accession>
<sequence>MTGQGTDRVTDKNNNNEKENQGRALSTGRLKALSTDVLPGYRDPCSSRPLTRGEVGCLLSHCCTWEEDRRSAVVPSVFNVEFLVRK</sequence>
<reference evidence="3" key="1">
    <citation type="journal article" date="2013" name="Science">
        <title>Genomic diversity and evolution of the head crest in the rock pigeon.</title>
        <authorList>
            <person name="Shapiro M.D."/>
            <person name="Kronenberg Z."/>
            <person name="Li C."/>
            <person name="Domyan E.T."/>
            <person name="Pan H."/>
            <person name="Campbell M."/>
            <person name="Tan H."/>
            <person name="Huff C.D."/>
            <person name="Hu H."/>
            <person name="Vickrey A.I."/>
            <person name="Nielsen S.C."/>
            <person name="Stringham S.A."/>
            <person name="Hu H."/>
            <person name="Willerslev E."/>
            <person name="Gilbert M.T."/>
            <person name="Yandell M."/>
            <person name="Zhang G."/>
            <person name="Wang J."/>
        </authorList>
    </citation>
    <scope>NUCLEOTIDE SEQUENCE [LARGE SCALE GENOMIC DNA]</scope>
    <source>
        <tissue evidence="3">Blood</tissue>
    </source>
</reference>
<feature type="compositionally biased region" description="Basic and acidic residues" evidence="1">
    <location>
        <begin position="8"/>
        <end position="21"/>
    </location>
</feature>
<dbReference type="GO" id="GO:0016740">
    <property type="term" value="F:transferase activity"/>
    <property type="evidence" value="ECO:0007669"/>
    <property type="project" value="UniProtKB-KW"/>
</dbReference>
<protein>
    <submittedName>
        <fullName evidence="3">Glycosyltransferase 25 family member 2</fullName>
    </submittedName>
</protein>
<dbReference type="Pfam" id="PF01755">
    <property type="entry name" value="Glyco_transf_25"/>
    <property type="match status" value="1"/>
</dbReference>
<evidence type="ECO:0000256" key="1">
    <source>
        <dbReference type="SAM" id="MobiDB-lite"/>
    </source>
</evidence>
<feature type="domain" description="Glycosyl transferase family 25" evidence="2">
    <location>
        <begin position="16"/>
        <end position="67"/>
    </location>
</feature>
<dbReference type="EMBL" id="KB376041">
    <property type="protein sequence ID" value="EMC78280.1"/>
    <property type="molecule type" value="Genomic_DNA"/>
</dbReference>
<dbReference type="AlphaFoldDB" id="R7VN67"/>
<feature type="region of interest" description="Disordered" evidence="1">
    <location>
        <begin position="1"/>
        <end position="29"/>
    </location>
</feature>
<gene>
    <name evidence="3" type="ORF">A306_14415</name>
</gene>
<evidence type="ECO:0000313" key="3">
    <source>
        <dbReference type="EMBL" id="EMC78280.1"/>
    </source>
</evidence>
<proteinExistence type="predicted"/>